<dbReference type="CDD" id="cd08422">
    <property type="entry name" value="PBP2_CrgA_like"/>
    <property type="match status" value="1"/>
</dbReference>
<dbReference type="EMBL" id="JAFVMF010000009">
    <property type="protein sequence ID" value="MBO1360133.1"/>
    <property type="molecule type" value="Genomic_DNA"/>
</dbReference>
<dbReference type="PRINTS" id="PR00039">
    <property type="entry name" value="HTHLYSR"/>
</dbReference>
<protein>
    <submittedName>
        <fullName evidence="6">LysR family transcriptional regulator</fullName>
    </submittedName>
</protein>
<dbReference type="InterPro" id="IPR000847">
    <property type="entry name" value="LysR_HTH_N"/>
</dbReference>
<evidence type="ECO:0000259" key="5">
    <source>
        <dbReference type="PROSITE" id="PS50931"/>
    </source>
</evidence>
<evidence type="ECO:0000256" key="4">
    <source>
        <dbReference type="ARBA" id="ARBA00023163"/>
    </source>
</evidence>
<dbReference type="InterPro" id="IPR005119">
    <property type="entry name" value="LysR_subst-bd"/>
</dbReference>
<dbReference type="InterPro" id="IPR058163">
    <property type="entry name" value="LysR-type_TF_proteobact-type"/>
</dbReference>
<comment type="caution">
    <text evidence="6">The sequence shown here is derived from an EMBL/GenBank/DDBJ whole genome shotgun (WGS) entry which is preliminary data.</text>
</comment>
<dbReference type="PANTHER" id="PTHR30537:SF5">
    <property type="entry name" value="HTH-TYPE TRANSCRIPTIONAL ACTIVATOR TTDR-RELATED"/>
    <property type="match status" value="1"/>
</dbReference>
<dbReference type="Pfam" id="PF03466">
    <property type="entry name" value="LysR_substrate"/>
    <property type="match status" value="1"/>
</dbReference>
<organism evidence="6 7">
    <name type="scientific">Acetobacter sacchari</name>
    <dbReference type="NCBI Taxonomy" id="2661687"/>
    <lineage>
        <taxon>Bacteria</taxon>
        <taxon>Pseudomonadati</taxon>
        <taxon>Pseudomonadota</taxon>
        <taxon>Alphaproteobacteria</taxon>
        <taxon>Acetobacterales</taxon>
        <taxon>Acetobacteraceae</taxon>
        <taxon>Acetobacter</taxon>
    </lineage>
</organism>
<dbReference type="SUPFAM" id="SSF53850">
    <property type="entry name" value="Periplasmic binding protein-like II"/>
    <property type="match status" value="1"/>
</dbReference>
<name>A0ABS3LW30_9PROT</name>
<reference evidence="6 7" key="1">
    <citation type="submission" date="2021-03" db="EMBL/GenBank/DDBJ databases">
        <title>The complete genome sequence of Acetobacter sacchari TBRC 11175.</title>
        <authorList>
            <person name="Charoenyingcharoen P."/>
            <person name="Yukphan P."/>
        </authorList>
    </citation>
    <scope>NUCLEOTIDE SEQUENCE [LARGE SCALE GENOMIC DNA]</scope>
    <source>
        <strain evidence="6 7">TBRC 11175</strain>
    </source>
</reference>
<dbReference type="InterPro" id="IPR036388">
    <property type="entry name" value="WH-like_DNA-bd_sf"/>
</dbReference>
<dbReference type="Gene3D" id="1.10.10.10">
    <property type="entry name" value="Winged helix-like DNA-binding domain superfamily/Winged helix DNA-binding domain"/>
    <property type="match status" value="1"/>
</dbReference>
<dbReference type="SUPFAM" id="SSF46785">
    <property type="entry name" value="Winged helix' DNA-binding domain"/>
    <property type="match status" value="1"/>
</dbReference>
<comment type="similarity">
    <text evidence="1">Belongs to the LysR transcriptional regulatory family.</text>
</comment>
<proteinExistence type="inferred from homology"/>
<feature type="domain" description="HTH lysR-type" evidence="5">
    <location>
        <begin position="3"/>
        <end position="60"/>
    </location>
</feature>
<evidence type="ECO:0000256" key="1">
    <source>
        <dbReference type="ARBA" id="ARBA00009437"/>
    </source>
</evidence>
<dbReference type="PANTHER" id="PTHR30537">
    <property type="entry name" value="HTH-TYPE TRANSCRIPTIONAL REGULATOR"/>
    <property type="match status" value="1"/>
</dbReference>
<evidence type="ECO:0000256" key="2">
    <source>
        <dbReference type="ARBA" id="ARBA00023015"/>
    </source>
</evidence>
<evidence type="ECO:0000313" key="6">
    <source>
        <dbReference type="EMBL" id="MBO1360133.1"/>
    </source>
</evidence>
<evidence type="ECO:0000256" key="3">
    <source>
        <dbReference type="ARBA" id="ARBA00023125"/>
    </source>
</evidence>
<dbReference type="Proteomes" id="UP000664771">
    <property type="component" value="Unassembled WGS sequence"/>
</dbReference>
<evidence type="ECO:0000313" key="7">
    <source>
        <dbReference type="Proteomes" id="UP000664771"/>
    </source>
</evidence>
<keyword evidence="2" id="KW-0805">Transcription regulation</keyword>
<gene>
    <name evidence="6" type="ORF">J2D73_10020</name>
</gene>
<accession>A0ABS3LW30</accession>
<sequence>MLDRVTGMQTFVRVVADGSFAAAARSLGMSQTMVTKHIAALEARLGVALFQRSTRRLSLTEAGRRFLDGCQRILPALDDVEQAVAVDAQEPRGTLRLNAPVSFAIRYVAPLLSGFSERYPLVTVDLGLDDRTVDLIEDGWDLALRIRRMAPSSLRARKLASIRMVVCAAPSYLARHGTPTTVADLQRHACLGYTLSDAVGTTRWSFGEKGERTAPIRCPLVANNGDALREAAIVGQGIIYQPTFIVADALRSGALVTLAFDSPLLEASQLHAVYAPTPTVSLKVRAMIDYLAERYGAERYGGVPPWEEGLPPPLAAGATV</sequence>
<dbReference type="Gene3D" id="3.40.190.290">
    <property type="match status" value="1"/>
</dbReference>
<keyword evidence="7" id="KW-1185">Reference proteome</keyword>
<dbReference type="RefSeq" id="WP_207881416.1">
    <property type="nucleotide sequence ID" value="NZ_JAFVMF010000009.1"/>
</dbReference>
<dbReference type="InterPro" id="IPR036390">
    <property type="entry name" value="WH_DNA-bd_sf"/>
</dbReference>
<dbReference type="PROSITE" id="PS50931">
    <property type="entry name" value="HTH_LYSR"/>
    <property type="match status" value="1"/>
</dbReference>
<keyword evidence="3" id="KW-0238">DNA-binding</keyword>
<dbReference type="Pfam" id="PF00126">
    <property type="entry name" value="HTH_1"/>
    <property type="match status" value="1"/>
</dbReference>
<keyword evidence="4" id="KW-0804">Transcription</keyword>